<gene>
    <name evidence="1" type="ORF">SDC9_99291</name>
</gene>
<reference evidence="1" key="1">
    <citation type="submission" date="2019-08" db="EMBL/GenBank/DDBJ databases">
        <authorList>
            <person name="Kucharzyk K."/>
            <person name="Murdoch R.W."/>
            <person name="Higgins S."/>
            <person name="Loffler F."/>
        </authorList>
    </citation>
    <scope>NUCLEOTIDE SEQUENCE</scope>
</reference>
<proteinExistence type="predicted"/>
<dbReference type="EMBL" id="VSSQ01013905">
    <property type="protein sequence ID" value="MPM52531.1"/>
    <property type="molecule type" value="Genomic_DNA"/>
</dbReference>
<dbReference type="AlphaFoldDB" id="A0A645AJR2"/>
<protein>
    <submittedName>
        <fullName evidence="1">Uncharacterized protein</fullName>
    </submittedName>
</protein>
<accession>A0A645AJR2</accession>
<comment type="caution">
    <text evidence="1">The sequence shown here is derived from an EMBL/GenBank/DDBJ whole genome shotgun (WGS) entry which is preliminary data.</text>
</comment>
<evidence type="ECO:0000313" key="1">
    <source>
        <dbReference type="EMBL" id="MPM52531.1"/>
    </source>
</evidence>
<sequence>MLVELLHVAIKAFNLLFLRGEHAGKLFGKALHIRKEAHALPFVIDHIQQLVFQHVDGFLQAVHYEPVRVKAMLAKAVEHGRALVKGGFPAPEDAAGAAGLLALVHDGNAEPSFGEQARSC</sequence>
<organism evidence="1">
    <name type="scientific">bioreactor metagenome</name>
    <dbReference type="NCBI Taxonomy" id="1076179"/>
    <lineage>
        <taxon>unclassified sequences</taxon>
        <taxon>metagenomes</taxon>
        <taxon>ecological metagenomes</taxon>
    </lineage>
</organism>
<name>A0A645AJR2_9ZZZZ</name>